<proteinExistence type="predicted"/>
<sequence length="48" mass="5994">MSLVLLIYNKCYIKFFQIYCTFRSNHSLYRCFIRDVQDFIRTFSLEQE</sequence>
<organism evidence="1 2">
    <name type="scientific">Pontibacter akesuensis</name>
    <dbReference type="NCBI Taxonomy" id="388950"/>
    <lineage>
        <taxon>Bacteria</taxon>
        <taxon>Pseudomonadati</taxon>
        <taxon>Bacteroidota</taxon>
        <taxon>Cytophagia</taxon>
        <taxon>Cytophagales</taxon>
        <taxon>Hymenobacteraceae</taxon>
        <taxon>Pontibacter</taxon>
    </lineage>
</organism>
<name>A0A1I7K9E5_9BACT</name>
<keyword evidence="2" id="KW-1185">Reference proteome</keyword>
<evidence type="ECO:0000313" key="1">
    <source>
        <dbReference type="EMBL" id="SFU94054.1"/>
    </source>
</evidence>
<gene>
    <name evidence="1" type="ORF">SAMN04487941_3554</name>
</gene>
<dbReference type="AlphaFoldDB" id="A0A1I7K9E5"/>
<protein>
    <submittedName>
        <fullName evidence="1">Uncharacterized protein</fullName>
    </submittedName>
</protein>
<evidence type="ECO:0000313" key="2">
    <source>
        <dbReference type="Proteomes" id="UP000182491"/>
    </source>
</evidence>
<dbReference type="Proteomes" id="UP000182491">
    <property type="component" value="Unassembled WGS sequence"/>
</dbReference>
<dbReference type="EMBL" id="FPCA01000004">
    <property type="protein sequence ID" value="SFU94054.1"/>
    <property type="molecule type" value="Genomic_DNA"/>
</dbReference>
<accession>A0A1I7K9E5</accession>
<reference evidence="2" key="1">
    <citation type="submission" date="2016-10" db="EMBL/GenBank/DDBJ databases">
        <authorList>
            <person name="Varghese N."/>
        </authorList>
    </citation>
    <scope>NUCLEOTIDE SEQUENCE [LARGE SCALE GENOMIC DNA]</scope>
    <source>
        <strain evidence="2">DSM 18820</strain>
    </source>
</reference>